<dbReference type="Pfam" id="PF04266">
    <property type="entry name" value="ASCH"/>
    <property type="match status" value="1"/>
</dbReference>
<accession>A0A0G3H7D6</accession>
<evidence type="ECO:0000313" key="3">
    <source>
        <dbReference type="Proteomes" id="UP000035199"/>
    </source>
</evidence>
<name>A0A0G3H7D6_9CORY</name>
<dbReference type="PIRSF" id="PIRSF021320">
    <property type="entry name" value="DUF984"/>
    <property type="match status" value="1"/>
</dbReference>
<evidence type="ECO:0000259" key="1">
    <source>
        <dbReference type="SMART" id="SM01022"/>
    </source>
</evidence>
<gene>
    <name evidence="2" type="ORF">CMUST_13945</name>
</gene>
<dbReference type="InterPro" id="IPR015947">
    <property type="entry name" value="PUA-like_sf"/>
</dbReference>
<reference evidence="3" key="2">
    <citation type="submission" date="2015-05" db="EMBL/GenBank/DDBJ databases">
        <title>Complete genome sequence of Corynebacterium mustelae DSM 45274, isolated from various tissues of a male ferret with lethal sepsis.</title>
        <authorList>
            <person name="Ruckert C."/>
            <person name="Albersmeier A."/>
            <person name="Winkler A."/>
            <person name="Tauch A."/>
        </authorList>
    </citation>
    <scope>NUCLEOTIDE SEQUENCE [LARGE SCALE GENOMIC DNA]</scope>
    <source>
        <strain evidence="3">DSM 45274</strain>
    </source>
</reference>
<dbReference type="InterPro" id="IPR007374">
    <property type="entry name" value="ASCH_domain"/>
</dbReference>
<dbReference type="Gene3D" id="3.10.400.10">
    <property type="entry name" value="Sulfate adenylyltransferase"/>
    <property type="match status" value="1"/>
</dbReference>
<reference evidence="2 3" key="1">
    <citation type="journal article" date="2015" name="Genome Announc.">
        <title>Complete Genome Sequence of the Type Strain Corynebacterium mustelae DSM 45274, Isolated from Various Tissues of a Male Ferret with Lethal Sepsis.</title>
        <authorList>
            <person name="Ruckert C."/>
            <person name="Eimer J."/>
            <person name="Winkler A."/>
            <person name="Tauch A."/>
        </authorList>
    </citation>
    <scope>NUCLEOTIDE SEQUENCE [LARGE SCALE GENOMIC DNA]</scope>
    <source>
        <strain evidence="2 3">DSM 45274</strain>
    </source>
</reference>
<keyword evidence="3" id="KW-1185">Reference proteome</keyword>
<dbReference type="PANTHER" id="PTHR39203:SF1">
    <property type="entry name" value="CYTOPLASMIC PROTEIN"/>
    <property type="match status" value="1"/>
</dbReference>
<dbReference type="SMART" id="SM01022">
    <property type="entry name" value="ASCH"/>
    <property type="match status" value="1"/>
</dbReference>
<dbReference type="OrthoDB" id="9807542at2"/>
<feature type="domain" description="ASCH" evidence="1">
    <location>
        <begin position="9"/>
        <end position="131"/>
    </location>
</feature>
<dbReference type="EMBL" id="CP011542">
    <property type="protein sequence ID" value="AKK07082.1"/>
    <property type="molecule type" value="Genomic_DNA"/>
</dbReference>
<dbReference type="STRING" id="571915.CMUST_13945"/>
<dbReference type="SUPFAM" id="SSF88697">
    <property type="entry name" value="PUA domain-like"/>
    <property type="match status" value="1"/>
</dbReference>
<dbReference type="PANTHER" id="PTHR39203">
    <property type="entry name" value="CYTOPLASMIC PROTEIN-RELATED"/>
    <property type="match status" value="1"/>
</dbReference>
<organism evidence="2 3">
    <name type="scientific">Corynebacterium mustelae</name>
    <dbReference type="NCBI Taxonomy" id="571915"/>
    <lineage>
        <taxon>Bacteria</taxon>
        <taxon>Bacillati</taxon>
        <taxon>Actinomycetota</taxon>
        <taxon>Actinomycetes</taxon>
        <taxon>Mycobacteriales</taxon>
        <taxon>Corynebacteriaceae</taxon>
        <taxon>Corynebacterium</taxon>
    </lineage>
</organism>
<dbReference type="Proteomes" id="UP000035199">
    <property type="component" value="Chromosome"/>
</dbReference>
<sequence>MPNLSIGEYAFPGPLRDQLVAAIVAGEKTSTSSLVAEYVDSPLPKIGDREIVVDSNNQHVCITCVTNVSVVQFANVPLSHALAEGEGFRTVADWAAEHRDFWQSREFQESLPQPISITDHTEVVCVSFVVSHIF</sequence>
<proteinExistence type="predicted"/>
<dbReference type="AlphaFoldDB" id="A0A0G3H7D6"/>
<dbReference type="RefSeq" id="WP_047262981.1">
    <property type="nucleotide sequence ID" value="NZ_CP011542.1"/>
</dbReference>
<dbReference type="PATRIC" id="fig|571915.4.peg.2994"/>
<protein>
    <recommendedName>
        <fullName evidence="1">ASCH domain-containing protein</fullName>
    </recommendedName>
</protein>
<evidence type="ECO:0000313" key="2">
    <source>
        <dbReference type="EMBL" id="AKK07082.1"/>
    </source>
</evidence>
<dbReference type="KEGG" id="cmv:CMUST_13945"/>
<dbReference type="InterPro" id="IPR009326">
    <property type="entry name" value="DUF984"/>
</dbReference>